<keyword evidence="4 5" id="KW-0862">Zinc</keyword>
<dbReference type="GO" id="GO:0005524">
    <property type="term" value="F:ATP binding"/>
    <property type="evidence" value="ECO:0007669"/>
    <property type="project" value="InterPro"/>
</dbReference>
<dbReference type="PROSITE" id="PS50076">
    <property type="entry name" value="DNAJ_2"/>
    <property type="match status" value="1"/>
</dbReference>
<dbReference type="Proteomes" id="UP000035681">
    <property type="component" value="Unplaced"/>
</dbReference>
<proteinExistence type="inferred from homology"/>
<dbReference type="InterPro" id="IPR001623">
    <property type="entry name" value="DnaJ_domain"/>
</dbReference>
<evidence type="ECO:0000256" key="3">
    <source>
        <dbReference type="ARBA" id="ARBA00022771"/>
    </source>
</evidence>
<evidence type="ECO:0000313" key="9">
    <source>
        <dbReference type="WBParaSite" id="TCONS_00012126.p1"/>
    </source>
</evidence>
<keyword evidence="1 5" id="KW-0479">Metal-binding</keyword>
<evidence type="ECO:0000256" key="2">
    <source>
        <dbReference type="ARBA" id="ARBA00022737"/>
    </source>
</evidence>
<feature type="domain" description="CR-type" evidence="7">
    <location>
        <begin position="127"/>
        <end position="207"/>
    </location>
</feature>
<dbReference type="Gene3D" id="1.10.287.110">
    <property type="entry name" value="DnaJ domain"/>
    <property type="match status" value="1"/>
</dbReference>
<dbReference type="GO" id="GO:0030544">
    <property type="term" value="F:Hsp70 protein binding"/>
    <property type="evidence" value="ECO:0007669"/>
    <property type="project" value="InterPro"/>
</dbReference>
<name>A0AAF5DJ85_STRER</name>
<dbReference type="SUPFAM" id="SSF46565">
    <property type="entry name" value="Chaperone J-domain"/>
    <property type="match status" value="1"/>
</dbReference>
<dbReference type="FunFam" id="2.60.260.20:FF:000003">
    <property type="entry name" value="DnaJ subfamily A member 2"/>
    <property type="match status" value="1"/>
</dbReference>
<dbReference type="Pfam" id="PF01556">
    <property type="entry name" value="DnaJ_C"/>
    <property type="match status" value="1"/>
</dbReference>
<dbReference type="InterPro" id="IPR012724">
    <property type="entry name" value="DnaJ"/>
</dbReference>
<feature type="zinc finger region" description="CR-type" evidence="5">
    <location>
        <begin position="127"/>
        <end position="207"/>
    </location>
</feature>
<organism evidence="8 9">
    <name type="scientific">Strongyloides stercoralis</name>
    <name type="common">Threadworm</name>
    <dbReference type="NCBI Taxonomy" id="6248"/>
    <lineage>
        <taxon>Eukaryota</taxon>
        <taxon>Metazoa</taxon>
        <taxon>Ecdysozoa</taxon>
        <taxon>Nematoda</taxon>
        <taxon>Chromadorea</taxon>
        <taxon>Rhabditida</taxon>
        <taxon>Tylenchina</taxon>
        <taxon>Panagrolaimomorpha</taxon>
        <taxon>Strongyloidoidea</taxon>
        <taxon>Strongyloididae</taxon>
        <taxon>Strongyloides</taxon>
    </lineage>
</organism>
<dbReference type="SMART" id="SM00271">
    <property type="entry name" value="DnaJ"/>
    <property type="match status" value="1"/>
</dbReference>
<keyword evidence="2" id="KW-0677">Repeat</keyword>
<dbReference type="GO" id="GO:0008270">
    <property type="term" value="F:zinc ion binding"/>
    <property type="evidence" value="ECO:0007669"/>
    <property type="project" value="UniProtKB-KW"/>
</dbReference>
<protein>
    <submittedName>
        <fullName evidence="9">Uncharacterized protein</fullName>
    </submittedName>
</protein>
<dbReference type="InterPro" id="IPR001305">
    <property type="entry name" value="HSP_DnaJ_Cys-rich_dom"/>
</dbReference>
<evidence type="ECO:0000259" key="7">
    <source>
        <dbReference type="PROSITE" id="PS51188"/>
    </source>
</evidence>
<dbReference type="SUPFAM" id="SSF57938">
    <property type="entry name" value="DnaJ/Hsp40 cysteine-rich domain"/>
    <property type="match status" value="1"/>
</dbReference>
<evidence type="ECO:0000256" key="4">
    <source>
        <dbReference type="ARBA" id="ARBA00022833"/>
    </source>
</evidence>
<dbReference type="Pfam" id="PF00226">
    <property type="entry name" value="DnaJ"/>
    <property type="match status" value="1"/>
</dbReference>
<dbReference type="InterPro" id="IPR018253">
    <property type="entry name" value="DnaJ_domain_CS"/>
</dbReference>
<evidence type="ECO:0000256" key="5">
    <source>
        <dbReference type="PROSITE-ProRule" id="PRU00546"/>
    </source>
</evidence>
<dbReference type="InterPro" id="IPR044713">
    <property type="entry name" value="DNJA1/2-like"/>
</dbReference>
<reference evidence="9" key="1">
    <citation type="submission" date="2024-02" db="UniProtKB">
        <authorList>
            <consortium name="WormBaseParasite"/>
        </authorList>
    </citation>
    <scope>IDENTIFICATION</scope>
</reference>
<keyword evidence="3 5" id="KW-0863">Zinc-finger</keyword>
<evidence type="ECO:0000256" key="1">
    <source>
        <dbReference type="ARBA" id="ARBA00022723"/>
    </source>
</evidence>
<dbReference type="HAMAP" id="MF_01152">
    <property type="entry name" value="DnaJ"/>
    <property type="match status" value="1"/>
</dbReference>
<dbReference type="CDD" id="cd10747">
    <property type="entry name" value="DnaJ_C"/>
    <property type="match status" value="1"/>
</dbReference>
<dbReference type="FunFam" id="2.10.230.10:FF:000001">
    <property type="entry name" value="DnaJ subfamily A member 2"/>
    <property type="match status" value="1"/>
</dbReference>
<dbReference type="WBParaSite" id="TCONS_00012126.p1">
    <property type="protein sequence ID" value="TCONS_00012126.p1"/>
    <property type="gene ID" value="XLOC_007507"/>
</dbReference>
<accession>A0AAF5DJ85</accession>
<dbReference type="PROSITE" id="PS00636">
    <property type="entry name" value="DNAJ_1"/>
    <property type="match status" value="1"/>
</dbReference>
<dbReference type="InterPro" id="IPR036410">
    <property type="entry name" value="HSP_DnaJ_Cys-rich_dom_sf"/>
</dbReference>
<dbReference type="Gene3D" id="2.60.260.20">
    <property type="entry name" value="Urease metallochaperone UreE, N-terminal domain"/>
    <property type="match status" value="2"/>
</dbReference>
<dbReference type="InterPro" id="IPR036869">
    <property type="entry name" value="J_dom_sf"/>
</dbReference>
<evidence type="ECO:0000259" key="6">
    <source>
        <dbReference type="PROSITE" id="PS50076"/>
    </source>
</evidence>
<dbReference type="GO" id="GO:0009408">
    <property type="term" value="P:response to heat"/>
    <property type="evidence" value="ECO:0007669"/>
    <property type="project" value="InterPro"/>
</dbReference>
<dbReference type="CDD" id="cd10719">
    <property type="entry name" value="DnaJ_zf"/>
    <property type="match status" value="1"/>
</dbReference>
<dbReference type="GO" id="GO:0006457">
    <property type="term" value="P:protein folding"/>
    <property type="evidence" value="ECO:0007669"/>
    <property type="project" value="InterPro"/>
</dbReference>
<dbReference type="InterPro" id="IPR002939">
    <property type="entry name" value="DnaJ_C"/>
</dbReference>
<keyword evidence="8" id="KW-1185">Reference proteome</keyword>
<dbReference type="GO" id="GO:0051082">
    <property type="term" value="F:unfolded protein binding"/>
    <property type="evidence" value="ECO:0007669"/>
    <property type="project" value="InterPro"/>
</dbReference>
<evidence type="ECO:0000313" key="8">
    <source>
        <dbReference type="Proteomes" id="UP000035681"/>
    </source>
</evidence>
<dbReference type="AlphaFoldDB" id="A0AAF5DJ85"/>
<feature type="domain" description="J" evidence="6">
    <location>
        <begin position="9"/>
        <end position="71"/>
    </location>
</feature>
<dbReference type="CDD" id="cd06257">
    <property type="entry name" value="DnaJ"/>
    <property type="match status" value="1"/>
</dbReference>
<dbReference type="FunFam" id="1.10.287.110:FF:000041">
    <property type="entry name" value="Chaperone protein DNAj, putative"/>
    <property type="match status" value="1"/>
</dbReference>
<dbReference type="Pfam" id="PF00684">
    <property type="entry name" value="DnaJ_CXXCXGXG"/>
    <property type="match status" value="1"/>
</dbReference>
<dbReference type="PRINTS" id="PR00625">
    <property type="entry name" value="JDOMAIN"/>
</dbReference>
<dbReference type="PANTHER" id="PTHR43888">
    <property type="entry name" value="DNAJ-LIKE-2, ISOFORM A-RELATED"/>
    <property type="match status" value="1"/>
</dbReference>
<dbReference type="SUPFAM" id="SSF49493">
    <property type="entry name" value="HSP40/DnaJ peptide-binding domain"/>
    <property type="match status" value="2"/>
</dbReference>
<dbReference type="Gene3D" id="2.10.230.10">
    <property type="entry name" value="Heat shock protein DnaJ, cysteine-rich domain"/>
    <property type="match status" value="1"/>
</dbReference>
<dbReference type="InterPro" id="IPR008971">
    <property type="entry name" value="HSP40/DnaJ_pept-bd"/>
</dbReference>
<dbReference type="PROSITE" id="PS51188">
    <property type="entry name" value="ZF_CR"/>
    <property type="match status" value="1"/>
</dbReference>
<sequence length="462" mass="52362">FFKMVRDTKYYDILEISPTASETEIKKAYKKTALKYHPDKNPDGAEKFKEVSAAYEVLSDPQKREVYDKYGEEGLKEGGMGGSGGFDHAFDLFDMMFGGGRGGRNQRTKAEDLYFQLKVTLKEVYNGSKRKLKISRKVKCSKCNGVGGKNVKSCPGCDGKGIKVKIVQIGPGIVTQSQEACRQCQRTGEIFDSKCSTCSGNKLVTASEVIDIVIEKGMKDGEKIVVNGKGMEDPKLETGNLIIKLEQEEDKIWGRKDDLLIIEQKLDLVEALCGCTKYIETLDGRILEYHLIPGEVIQPKDVKLIRNEGMPYRKCPSDKGNLMIIFDVVFPKSITEDKIKTLKELLPQPKKIEIPSDAESVMVSEYHISGFDDQMQEDDDDQQHENLIKVFVNSIHKECQQKMLEAQAKNFQKRVPGAVVQTAPFPMQPMQPMRFYCLLFYKIYFEIISSKLTEKYFLIAFF</sequence>